<dbReference type="EMBL" id="AEXC02000501">
    <property type="protein sequence ID" value="KFH16706.1"/>
    <property type="molecule type" value="Genomic_DNA"/>
</dbReference>
<protein>
    <submittedName>
        <fullName evidence="2">NAD dependent epimerase/dehydratase family protein</fullName>
    </submittedName>
</protein>
<feature type="domain" description="NAD-dependent epimerase/dehydratase" evidence="1">
    <location>
        <begin position="125"/>
        <end position="256"/>
    </location>
</feature>
<dbReference type="Proteomes" id="UP000028821">
    <property type="component" value="Unassembled WGS sequence"/>
</dbReference>
<dbReference type="InterPro" id="IPR036291">
    <property type="entry name" value="NAD(P)-bd_dom_sf"/>
</dbReference>
<dbReference type="PANTHER" id="PTHR43725:SF32">
    <property type="entry name" value="NAD-DEPENDENT EPIMERASE_DEHYDRATASE DOMAIN-CONTAINING PROTEIN"/>
    <property type="match status" value="1"/>
</dbReference>
<name>A0A086QVS4_TOXGO</name>
<evidence type="ECO:0000259" key="1">
    <source>
        <dbReference type="Pfam" id="PF01370"/>
    </source>
</evidence>
<dbReference type="AlphaFoldDB" id="A0A086QVS4"/>
<accession>A0A086QVS4</accession>
<dbReference type="GO" id="GO:0005996">
    <property type="term" value="P:monosaccharide metabolic process"/>
    <property type="evidence" value="ECO:0007669"/>
    <property type="project" value="TreeGrafter"/>
</dbReference>
<sequence length="353" mass="39052">MRGMAQRGQRDSLVPSGSRPAERVLILGGTAFIGRTVTRKLHEDGYLLVFINRGRSYWNGENIADAEYHRADRRAPEAFAECIASLTDREEARRGKSWLAVVDFSAYKPRDILASLNGLRGRYGTYIYISTDSVYEVSDSSLWQGLPSVSEDFAVRPKERQRVALLKKKDTYGHNKLAVEEILREQANATGRPVACLRLADVIGPFDDTDRFWTYFWWTQVAGQHPVLVDPTGPTQRMNLTFVEDVAAAVSRLLLRARIAEPQCSAQSRTADLHAHLSSSASVSASVSASRDKTEAAATGSLEEQESLFRAFNLVWCSANPRVSGDSPLRSALSISNRINGRQSLSPPPHASV</sequence>
<dbReference type="GO" id="GO:0003978">
    <property type="term" value="F:UDP-glucose 4-epimerase activity"/>
    <property type="evidence" value="ECO:0007669"/>
    <property type="project" value="TreeGrafter"/>
</dbReference>
<dbReference type="VEuPathDB" id="ToxoDB:TGMAS_270000A"/>
<feature type="domain" description="NAD-dependent epimerase/dehydratase" evidence="1">
    <location>
        <begin position="24"/>
        <end position="84"/>
    </location>
</feature>
<dbReference type="OrthoDB" id="332895at2759"/>
<dbReference type="Gene3D" id="3.40.50.720">
    <property type="entry name" value="NAD(P)-binding Rossmann-like Domain"/>
    <property type="match status" value="1"/>
</dbReference>
<comment type="caution">
    <text evidence="2">The sequence shown here is derived from an EMBL/GenBank/DDBJ whole genome shotgun (WGS) entry which is preliminary data.</text>
</comment>
<proteinExistence type="predicted"/>
<dbReference type="GO" id="GO:0005829">
    <property type="term" value="C:cytosol"/>
    <property type="evidence" value="ECO:0007669"/>
    <property type="project" value="TreeGrafter"/>
</dbReference>
<dbReference type="Pfam" id="PF01370">
    <property type="entry name" value="Epimerase"/>
    <property type="match status" value="2"/>
</dbReference>
<gene>
    <name evidence="2" type="ORF">TGMAS_270000A</name>
</gene>
<feature type="non-terminal residue" evidence="2">
    <location>
        <position position="353"/>
    </location>
</feature>
<organism evidence="2 3">
    <name type="scientific">Toxoplasma gondii MAS</name>
    <dbReference type="NCBI Taxonomy" id="943118"/>
    <lineage>
        <taxon>Eukaryota</taxon>
        <taxon>Sar</taxon>
        <taxon>Alveolata</taxon>
        <taxon>Apicomplexa</taxon>
        <taxon>Conoidasida</taxon>
        <taxon>Coccidia</taxon>
        <taxon>Eucoccidiorida</taxon>
        <taxon>Eimeriorina</taxon>
        <taxon>Sarcocystidae</taxon>
        <taxon>Toxoplasma</taxon>
    </lineage>
</organism>
<dbReference type="PANTHER" id="PTHR43725">
    <property type="entry name" value="UDP-GLUCOSE 4-EPIMERASE"/>
    <property type="match status" value="1"/>
</dbReference>
<evidence type="ECO:0000313" key="2">
    <source>
        <dbReference type="EMBL" id="KFH16706.1"/>
    </source>
</evidence>
<dbReference type="InterPro" id="IPR001509">
    <property type="entry name" value="Epimerase_deHydtase"/>
</dbReference>
<evidence type="ECO:0000313" key="3">
    <source>
        <dbReference type="Proteomes" id="UP000028821"/>
    </source>
</evidence>
<reference evidence="2 3" key="1">
    <citation type="submission" date="2014-04" db="EMBL/GenBank/DDBJ databases">
        <authorList>
            <person name="Sibley D."/>
            <person name="Venepally P."/>
            <person name="Karamycheva S."/>
            <person name="Hadjithomas M."/>
            <person name="Khan A."/>
            <person name="Brunk B."/>
            <person name="Roos D."/>
            <person name="Caler E."/>
            <person name="Lorenzi H."/>
        </authorList>
    </citation>
    <scope>NUCLEOTIDE SEQUENCE [LARGE SCALE GENOMIC DNA]</scope>
    <source>
        <strain evidence="2 3">MAS</strain>
    </source>
</reference>
<dbReference type="SUPFAM" id="SSF51735">
    <property type="entry name" value="NAD(P)-binding Rossmann-fold domains"/>
    <property type="match status" value="1"/>
</dbReference>